<dbReference type="InterPro" id="IPR011049">
    <property type="entry name" value="Serralysin-like_metalloprot_C"/>
</dbReference>
<accession>A0A2S9T4X7</accession>
<protein>
    <recommendedName>
        <fullName evidence="3">S-layer protein</fullName>
    </recommendedName>
</protein>
<dbReference type="RefSeq" id="WP_105915666.1">
    <property type="nucleotide sequence ID" value="NZ_NXGE01000005.1"/>
</dbReference>
<dbReference type="PROSITE" id="PS00330">
    <property type="entry name" value="HEMOLYSIN_CALCIUM"/>
    <property type="match status" value="1"/>
</dbReference>
<dbReference type="InterPro" id="IPR001343">
    <property type="entry name" value="Hemolysn_Ca-bd"/>
</dbReference>
<dbReference type="AlphaFoldDB" id="A0A2S9T4X7"/>
<dbReference type="SUPFAM" id="SSF51120">
    <property type="entry name" value="beta-Roll"/>
    <property type="match status" value="1"/>
</dbReference>
<name>A0A2S9T4X7_9BACT</name>
<proteinExistence type="predicted"/>
<reference evidence="1 2" key="1">
    <citation type="submission" date="2017-09" db="EMBL/GenBank/DDBJ databases">
        <title>Reassesment of A. cryaerophilus.</title>
        <authorList>
            <person name="Perez-Cataluna A."/>
            <person name="Collado L."/>
            <person name="Salgado O."/>
            <person name="Lefinanco V."/>
            <person name="Figueras M.J."/>
        </authorList>
    </citation>
    <scope>NUCLEOTIDE SEQUENCE [LARGE SCALE GENOMIC DNA]</scope>
    <source>
        <strain evidence="1 2">LMG 10210</strain>
    </source>
</reference>
<dbReference type="Gene3D" id="2.150.10.10">
    <property type="entry name" value="Serralysin-like metalloprotease, C-terminal"/>
    <property type="match status" value="1"/>
</dbReference>
<comment type="caution">
    <text evidence="1">The sequence shown here is derived from an EMBL/GenBank/DDBJ whole genome shotgun (WGS) entry which is preliminary data.</text>
</comment>
<evidence type="ECO:0000313" key="1">
    <source>
        <dbReference type="EMBL" id="PRM93880.1"/>
    </source>
</evidence>
<sequence length="747" mass="73226">MNDSITDATKTDTDTLNAEILGGAAIGTTTKITNVENINLSVLSGAATVDATNVTGFEKLYTNASAGTLTVSNLTNLNAEYGMKSSTGGLSLGFTAAAVAGANDAVDVTLDNITNGGNLTLVAGVETLNIHTANAATKLASITDTGTNIKTITVDGGKDFTVTAALDAATTTVDARKAGATKLEVSAGTVAVLTGSSNDTITKGTAVISGSDLFNLGAGTDTLVVDFVNAAAATATYIGVENIIAKATGAMSFDMTNADQAVAIDFQNGAAASAMNLVSGSTVKNSTLDSSTATMAIGFQNTVMGEATTLDLAKGALSVAATNVKDLTINYGYNSALAVALDETASSEVTTSLVMNTNAGTMTTGAITGSSKMTDFTLNAKVASTLTTLNETEALKNLTLNASTGAITVSAKIGTGITSAYVDTINIDATGGNVTTVGLEAANANGISLIDIAATGGTFTDGAAGLFSNTAGAIKSVVLSGSKAIEADFSAAGSKNVDSFVSTATGDVTSTITNAGVAGSTGSTVTLGNAVFGKLNTITMVGDVKNTITGGTGVDKITSANGNDTINGGAGNDTINAAGGSDTVTLGAGADIYVLAAAAGTGTGGTTAAALANSHDVITDFKGAGTDGDIIDGTGAILLSNINATVGATTAATNGFGLVTAWATTSSSATLADKITIVEATIAGGTNVLNEALLFADSGKSYLFISDGVDGIGADDILIELTGVPASTGITLATDATLGYNVITQIA</sequence>
<dbReference type="Proteomes" id="UP000238281">
    <property type="component" value="Unassembled WGS sequence"/>
</dbReference>
<dbReference type="Pfam" id="PF00353">
    <property type="entry name" value="HemolysinCabind"/>
    <property type="match status" value="1"/>
</dbReference>
<evidence type="ECO:0000313" key="2">
    <source>
        <dbReference type="Proteomes" id="UP000238281"/>
    </source>
</evidence>
<evidence type="ECO:0008006" key="3">
    <source>
        <dbReference type="Google" id="ProtNLM"/>
    </source>
</evidence>
<dbReference type="InterPro" id="IPR018511">
    <property type="entry name" value="Hemolysin-typ_Ca-bd_CS"/>
</dbReference>
<gene>
    <name evidence="1" type="ORF">CJ673_07855</name>
</gene>
<organism evidence="1 2">
    <name type="scientific">Aliarcobacter cryaerophilus</name>
    <dbReference type="NCBI Taxonomy" id="28198"/>
    <lineage>
        <taxon>Bacteria</taxon>
        <taxon>Pseudomonadati</taxon>
        <taxon>Campylobacterota</taxon>
        <taxon>Epsilonproteobacteria</taxon>
        <taxon>Campylobacterales</taxon>
        <taxon>Arcobacteraceae</taxon>
        <taxon>Aliarcobacter</taxon>
    </lineage>
</organism>
<dbReference type="EMBL" id="NXGE01000005">
    <property type="protein sequence ID" value="PRM93880.1"/>
    <property type="molecule type" value="Genomic_DNA"/>
</dbReference>
<dbReference type="GO" id="GO:0005509">
    <property type="term" value="F:calcium ion binding"/>
    <property type="evidence" value="ECO:0007669"/>
    <property type="project" value="InterPro"/>
</dbReference>